<sequence length="119" mass="12556">MRESIIRRYGGQVARSVELLRQHPESAQCRAAVARELRDAGADRDPQLVALAERLRALVEAPGRAVLAEDPVERVGDDPADAGRAHHPGARGPRPAQSLPVGASCVGRTPNGDIGGVVD</sequence>
<evidence type="ECO:0000256" key="1">
    <source>
        <dbReference type="SAM" id="MobiDB-lite"/>
    </source>
</evidence>
<accession>A0A6I8LS58</accession>
<name>A0A6I8LS58_9PSEU</name>
<dbReference type="RefSeq" id="WP_155543698.1">
    <property type="nucleotide sequence ID" value="NZ_CABVGP010000001.1"/>
</dbReference>
<feature type="compositionally biased region" description="Basic and acidic residues" evidence="1">
    <location>
        <begin position="71"/>
        <end position="84"/>
    </location>
</feature>
<protein>
    <submittedName>
        <fullName evidence="2">Uncharacterized protein</fullName>
    </submittedName>
</protein>
<dbReference type="AlphaFoldDB" id="A0A6I8LS58"/>
<reference evidence="2 3" key="1">
    <citation type="submission" date="2019-09" db="EMBL/GenBank/DDBJ databases">
        <authorList>
            <person name="Leyn A S."/>
        </authorList>
    </citation>
    <scope>NUCLEOTIDE SEQUENCE [LARGE SCALE GENOMIC DNA]</scope>
    <source>
        <strain evidence="2">AA231_1</strain>
    </source>
</reference>
<evidence type="ECO:0000313" key="3">
    <source>
        <dbReference type="Proteomes" id="UP000399805"/>
    </source>
</evidence>
<organism evidence="2 3">
    <name type="scientific">Amycolatopsis camponoti</name>
    <dbReference type="NCBI Taxonomy" id="2606593"/>
    <lineage>
        <taxon>Bacteria</taxon>
        <taxon>Bacillati</taxon>
        <taxon>Actinomycetota</taxon>
        <taxon>Actinomycetes</taxon>
        <taxon>Pseudonocardiales</taxon>
        <taxon>Pseudonocardiaceae</taxon>
        <taxon>Amycolatopsis</taxon>
    </lineage>
</organism>
<feature type="region of interest" description="Disordered" evidence="1">
    <location>
        <begin position="69"/>
        <end position="119"/>
    </location>
</feature>
<keyword evidence="3" id="KW-1185">Reference proteome</keyword>
<evidence type="ECO:0000313" key="2">
    <source>
        <dbReference type="EMBL" id="VVJ18737.1"/>
    </source>
</evidence>
<dbReference type="EMBL" id="CABVGP010000001">
    <property type="protein sequence ID" value="VVJ18737.1"/>
    <property type="molecule type" value="Genomic_DNA"/>
</dbReference>
<gene>
    <name evidence="2" type="ORF">AA23TX_03758</name>
</gene>
<dbReference type="Proteomes" id="UP000399805">
    <property type="component" value="Unassembled WGS sequence"/>
</dbReference>
<proteinExistence type="predicted"/>